<sequence>MSRDLTRRHALGLLGLVTASGLVACSSSPDTEAASEENSGDFDFTGATPLGQVIPQAERLTAPSFSGELLDESPFDSTALAGDVAVLNFWGSWCAPCRLEMPDFQAVHSNVKDEGVQFLGIDVKDQRQLAQGFVDSIGVDYPSMFDPQGRVAMAFRGFPANVVPTTILIDRSGRVAAVYVAAVTDDELRAALDQLLTEGAPR</sequence>
<evidence type="ECO:0000313" key="9">
    <source>
        <dbReference type="EMBL" id="NEN53430.1"/>
    </source>
</evidence>
<keyword evidence="4" id="KW-1015">Disulfide bond</keyword>
<evidence type="ECO:0000256" key="2">
    <source>
        <dbReference type="ARBA" id="ARBA00022748"/>
    </source>
</evidence>
<dbReference type="InterPro" id="IPR000866">
    <property type="entry name" value="AhpC/TSA"/>
</dbReference>
<reference evidence="8 10" key="1">
    <citation type="submission" date="2020-01" db="EMBL/GenBank/DDBJ databases">
        <title>the WGS Modestobacter muralis CPCC 204518.</title>
        <authorList>
            <person name="Jiang Z."/>
        </authorList>
    </citation>
    <scope>NUCLEOTIDE SEQUENCE [LARGE SCALE GENOMIC DNA]</scope>
    <source>
        <strain evidence="8 10">DSM 100205</strain>
    </source>
</reference>
<dbReference type="InterPro" id="IPR017937">
    <property type="entry name" value="Thioredoxin_CS"/>
</dbReference>
<keyword evidence="2" id="KW-0201">Cytochrome c-type biogenesis</keyword>
<dbReference type="PANTHER" id="PTHR42852">
    <property type="entry name" value="THIOL:DISULFIDE INTERCHANGE PROTEIN DSBE"/>
    <property type="match status" value="1"/>
</dbReference>
<keyword evidence="6" id="KW-0732">Signal</keyword>
<evidence type="ECO:0000256" key="5">
    <source>
        <dbReference type="ARBA" id="ARBA00023284"/>
    </source>
</evidence>
<protein>
    <submittedName>
        <fullName evidence="8">TlpA family protein disulfide reductase</fullName>
    </submittedName>
</protein>
<dbReference type="InterPro" id="IPR050553">
    <property type="entry name" value="Thioredoxin_ResA/DsbE_sf"/>
</dbReference>
<dbReference type="RefSeq" id="WP_163613220.1">
    <property type="nucleotide sequence ID" value="NZ_JAAGWB010000069.1"/>
</dbReference>
<evidence type="ECO:0000256" key="4">
    <source>
        <dbReference type="ARBA" id="ARBA00023157"/>
    </source>
</evidence>
<evidence type="ECO:0000313" key="10">
    <source>
        <dbReference type="Proteomes" id="UP000468828"/>
    </source>
</evidence>
<proteinExistence type="predicted"/>
<dbReference type="AlphaFoldDB" id="A0A6P0F024"/>
<dbReference type="PANTHER" id="PTHR42852:SF6">
    <property type="entry name" value="THIOL:DISULFIDE INTERCHANGE PROTEIN DSBE"/>
    <property type="match status" value="1"/>
</dbReference>
<dbReference type="PROSITE" id="PS51318">
    <property type="entry name" value="TAT"/>
    <property type="match status" value="1"/>
</dbReference>
<organism evidence="8 10">
    <name type="scientific">Modestobacter muralis</name>
    <dbReference type="NCBI Taxonomy" id="1608614"/>
    <lineage>
        <taxon>Bacteria</taxon>
        <taxon>Bacillati</taxon>
        <taxon>Actinomycetota</taxon>
        <taxon>Actinomycetes</taxon>
        <taxon>Geodermatophilales</taxon>
        <taxon>Geodermatophilaceae</taxon>
        <taxon>Modestobacter</taxon>
    </lineage>
</organism>
<evidence type="ECO:0000256" key="6">
    <source>
        <dbReference type="SAM" id="SignalP"/>
    </source>
</evidence>
<dbReference type="PROSITE" id="PS00194">
    <property type="entry name" value="THIOREDOXIN_1"/>
    <property type="match status" value="1"/>
</dbReference>
<dbReference type="EMBL" id="JAAGWH010000066">
    <property type="protein sequence ID" value="NEK96530.1"/>
    <property type="molecule type" value="Genomic_DNA"/>
</dbReference>
<dbReference type="Proteomes" id="UP000468828">
    <property type="component" value="Unassembled WGS sequence"/>
</dbReference>
<keyword evidence="10" id="KW-1185">Reference proteome</keyword>
<dbReference type="GO" id="GO:0017004">
    <property type="term" value="P:cytochrome complex assembly"/>
    <property type="evidence" value="ECO:0007669"/>
    <property type="project" value="UniProtKB-KW"/>
</dbReference>
<dbReference type="GO" id="GO:0016209">
    <property type="term" value="F:antioxidant activity"/>
    <property type="evidence" value="ECO:0007669"/>
    <property type="project" value="InterPro"/>
</dbReference>
<dbReference type="InterPro" id="IPR036249">
    <property type="entry name" value="Thioredoxin-like_sf"/>
</dbReference>
<reference evidence="9 11" key="2">
    <citation type="submission" date="2020-02" db="EMBL/GenBank/DDBJ databases">
        <title>The WGS of Modestobacter muralis DSM 100205.</title>
        <authorList>
            <person name="Jiang Z."/>
        </authorList>
    </citation>
    <scope>NUCLEOTIDE SEQUENCE [LARGE SCALE GENOMIC DNA]</scope>
    <source>
        <strain evidence="9 11">DSM 100205</strain>
    </source>
</reference>
<dbReference type="SUPFAM" id="SSF52833">
    <property type="entry name" value="Thioredoxin-like"/>
    <property type="match status" value="1"/>
</dbReference>
<comment type="caution">
    <text evidence="8">The sequence shown here is derived from an EMBL/GenBank/DDBJ whole genome shotgun (WGS) entry which is preliminary data.</text>
</comment>
<feature type="signal peptide" evidence="6">
    <location>
        <begin position="1"/>
        <end position="24"/>
    </location>
</feature>
<dbReference type="PROSITE" id="PS51257">
    <property type="entry name" value="PROKAR_LIPOPROTEIN"/>
    <property type="match status" value="1"/>
</dbReference>
<dbReference type="InterPro" id="IPR006311">
    <property type="entry name" value="TAT_signal"/>
</dbReference>
<dbReference type="GO" id="GO:0030313">
    <property type="term" value="C:cell envelope"/>
    <property type="evidence" value="ECO:0007669"/>
    <property type="project" value="UniProtKB-SubCell"/>
</dbReference>
<dbReference type="Proteomes" id="UP000471152">
    <property type="component" value="Unassembled WGS sequence"/>
</dbReference>
<evidence type="ECO:0000256" key="1">
    <source>
        <dbReference type="ARBA" id="ARBA00004196"/>
    </source>
</evidence>
<evidence type="ECO:0000313" key="8">
    <source>
        <dbReference type="EMBL" id="NEK96530.1"/>
    </source>
</evidence>
<dbReference type="EMBL" id="JAAGWB010000069">
    <property type="protein sequence ID" value="NEN53430.1"/>
    <property type="molecule type" value="Genomic_DNA"/>
</dbReference>
<keyword evidence="3" id="KW-0812">Transmembrane</keyword>
<feature type="chain" id="PRO_5038252073" evidence="6">
    <location>
        <begin position="25"/>
        <end position="202"/>
    </location>
</feature>
<evidence type="ECO:0000313" key="11">
    <source>
        <dbReference type="Proteomes" id="UP000471152"/>
    </source>
</evidence>
<keyword evidence="5" id="KW-0676">Redox-active center</keyword>
<gene>
    <name evidence="9" type="ORF">G3R41_21230</name>
    <name evidence="8" type="ORF">GCU67_20515</name>
</gene>
<evidence type="ECO:0000256" key="3">
    <source>
        <dbReference type="ARBA" id="ARBA00022968"/>
    </source>
</evidence>
<dbReference type="InterPro" id="IPR013766">
    <property type="entry name" value="Thioredoxin_domain"/>
</dbReference>
<dbReference type="Pfam" id="PF00578">
    <property type="entry name" value="AhpC-TSA"/>
    <property type="match status" value="1"/>
</dbReference>
<name>A0A6P0F024_9ACTN</name>
<dbReference type="Gene3D" id="3.40.30.10">
    <property type="entry name" value="Glutaredoxin"/>
    <property type="match status" value="1"/>
</dbReference>
<accession>A0A6P0F024</accession>
<dbReference type="CDD" id="cd02966">
    <property type="entry name" value="TlpA_like_family"/>
    <property type="match status" value="1"/>
</dbReference>
<feature type="domain" description="Thioredoxin" evidence="7">
    <location>
        <begin position="48"/>
        <end position="197"/>
    </location>
</feature>
<dbReference type="PROSITE" id="PS51352">
    <property type="entry name" value="THIOREDOXIN_2"/>
    <property type="match status" value="1"/>
</dbReference>
<keyword evidence="3" id="KW-0735">Signal-anchor</keyword>
<dbReference type="GO" id="GO:0016491">
    <property type="term" value="F:oxidoreductase activity"/>
    <property type="evidence" value="ECO:0007669"/>
    <property type="project" value="InterPro"/>
</dbReference>
<evidence type="ECO:0000259" key="7">
    <source>
        <dbReference type="PROSITE" id="PS51352"/>
    </source>
</evidence>
<comment type="subcellular location">
    <subcellularLocation>
        <location evidence="1">Cell envelope</location>
    </subcellularLocation>
</comment>